<dbReference type="EMBL" id="LJJC01000004">
    <property type="protein sequence ID" value="KQL53131.1"/>
    <property type="molecule type" value="Genomic_DNA"/>
</dbReference>
<dbReference type="RefSeq" id="WP_055738856.1">
    <property type="nucleotide sequence ID" value="NZ_JAAIWL010000004.1"/>
</dbReference>
<comment type="caution">
    <text evidence="3">The sequence shown here is derived from an EMBL/GenBank/DDBJ whole genome shotgun (WGS) entry which is preliminary data.</text>
</comment>
<proteinExistence type="predicted"/>
<keyword evidence="4" id="KW-1185">Reference proteome</keyword>
<dbReference type="CDD" id="cd05828">
    <property type="entry name" value="Sortase_D_1"/>
    <property type="match status" value="1"/>
</dbReference>
<keyword evidence="1" id="KW-0378">Hydrolase</keyword>
<evidence type="ECO:0000313" key="3">
    <source>
        <dbReference type="EMBL" id="KQL53131.1"/>
    </source>
</evidence>
<evidence type="ECO:0000256" key="2">
    <source>
        <dbReference type="PIRSR" id="PIRSR605754-1"/>
    </source>
</evidence>
<protein>
    <recommendedName>
        <fullName evidence="5">Class D sortase</fullName>
    </recommendedName>
</protein>
<sequence>MKKIAFVIMTAGLICLIYSGTELMKGRQLQVSALHQAKAMTKEIDSPLKVQEKQVLNKTNKNIIGLLEIPKLEKELPIVEGTTLDDLAKGVGHYKTSSLPGGKDQIVLSGHRDTVFLRFGELKKGDTVTVKLKSGSYQYVIDHMKIVDADDRSIIHSTKPREELVLTTCYPFHYVGNAPKRYIIYAYPKTT</sequence>
<dbReference type="InterPro" id="IPR005754">
    <property type="entry name" value="Sortase"/>
</dbReference>
<dbReference type="OrthoDB" id="165822at2"/>
<evidence type="ECO:0000313" key="4">
    <source>
        <dbReference type="Proteomes" id="UP000051888"/>
    </source>
</evidence>
<dbReference type="Pfam" id="PF04203">
    <property type="entry name" value="Sortase"/>
    <property type="match status" value="1"/>
</dbReference>
<evidence type="ECO:0008006" key="5">
    <source>
        <dbReference type="Google" id="ProtNLM"/>
    </source>
</evidence>
<dbReference type="InterPro" id="IPR041999">
    <property type="entry name" value="Sortase_D_1"/>
</dbReference>
<organism evidence="3 4">
    <name type="scientific">Heyndrickxia shackletonii</name>
    <dbReference type="NCBI Taxonomy" id="157838"/>
    <lineage>
        <taxon>Bacteria</taxon>
        <taxon>Bacillati</taxon>
        <taxon>Bacillota</taxon>
        <taxon>Bacilli</taxon>
        <taxon>Bacillales</taxon>
        <taxon>Bacillaceae</taxon>
        <taxon>Heyndrickxia</taxon>
    </lineage>
</organism>
<dbReference type="NCBIfam" id="TIGR01076">
    <property type="entry name" value="sortase_fam"/>
    <property type="match status" value="1"/>
</dbReference>
<feature type="active site" description="Acyl-thioester intermediate" evidence="2">
    <location>
        <position position="169"/>
    </location>
</feature>
<dbReference type="InterPro" id="IPR053525">
    <property type="entry name" value="Sortase_D"/>
</dbReference>
<evidence type="ECO:0000256" key="1">
    <source>
        <dbReference type="ARBA" id="ARBA00022801"/>
    </source>
</evidence>
<dbReference type="SUPFAM" id="SSF63817">
    <property type="entry name" value="Sortase"/>
    <property type="match status" value="1"/>
</dbReference>
<dbReference type="InterPro" id="IPR023365">
    <property type="entry name" value="Sortase_dom-sf"/>
</dbReference>
<gene>
    <name evidence="3" type="ORF">AN964_06160</name>
</gene>
<dbReference type="Gene3D" id="2.40.260.10">
    <property type="entry name" value="Sortase"/>
    <property type="match status" value="1"/>
</dbReference>
<feature type="active site" description="Proton donor/acceptor" evidence="2">
    <location>
        <position position="111"/>
    </location>
</feature>
<dbReference type="AlphaFoldDB" id="A0A0Q3WW55"/>
<dbReference type="Proteomes" id="UP000051888">
    <property type="component" value="Unassembled WGS sequence"/>
</dbReference>
<dbReference type="PATRIC" id="fig|157838.3.peg.1378"/>
<dbReference type="STRING" id="157838.AN964_06160"/>
<dbReference type="NCBIfam" id="NF033746">
    <property type="entry name" value="class_D_sortase"/>
    <property type="match status" value="1"/>
</dbReference>
<name>A0A0Q3WW55_9BACI</name>
<reference evidence="3 4" key="1">
    <citation type="submission" date="2015-09" db="EMBL/GenBank/DDBJ databases">
        <title>Genome sequencing project for genomic taxonomy and phylogenomics of Bacillus-like bacteria.</title>
        <authorList>
            <person name="Liu B."/>
            <person name="Wang J."/>
            <person name="Zhu Y."/>
            <person name="Liu G."/>
            <person name="Chen Q."/>
            <person name="Chen Z."/>
            <person name="Lan J."/>
            <person name="Che J."/>
            <person name="Ge C."/>
            <person name="Shi H."/>
            <person name="Pan Z."/>
            <person name="Liu X."/>
        </authorList>
    </citation>
    <scope>NUCLEOTIDE SEQUENCE [LARGE SCALE GENOMIC DNA]</scope>
    <source>
        <strain evidence="3 4">LMG 18435</strain>
    </source>
</reference>
<accession>A0A0Q3WW55</accession>
<dbReference type="GO" id="GO:0016787">
    <property type="term" value="F:hydrolase activity"/>
    <property type="evidence" value="ECO:0007669"/>
    <property type="project" value="UniProtKB-KW"/>
</dbReference>